<evidence type="ECO:0000313" key="2">
    <source>
        <dbReference type="Proteomes" id="UP000326803"/>
    </source>
</evidence>
<dbReference type="GeneID" id="60325606"/>
<evidence type="ECO:0000313" key="1">
    <source>
        <dbReference type="EMBL" id="QFG09423.1"/>
    </source>
</evidence>
<dbReference type="Proteomes" id="UP000326803">
    <property type="component" value="Segment"/>
</dbReference>
<dbReference type="EMBL" id="MN234176">
    <property type="protein sequence ID" value="QFG09423.1"/>
    <property type="molecule type" value="Genomic_DNA"/>
</dbReference>
<dbReference type="RefSeq" id="YP_009954119.1">
    <property type="nucleotide sequence ID" value="NC_051629.1"/>
</dbReference>
<protein>
    <submittedName>
        <fullName evidence="1">Uncharacterized protein</fullName>
    </submittedName>
</protein>
<reference evidence="1 2" key="1">
    <citation type="submission" date="2019-07" db="EMBL/GenBank/DDBJ databases">
        <authorList>
            <person name="Divens A.M."/>
            <person name="Garlena R.A."/>
            <person name="Russell D.A."/>
            <person name="Pope W.H."/>
            <person name="Jacobs-Sera D."/>
            <person name="Hatfull G.F."/>
        </authorList>
    </citation>
    <scope>NUCLEOTIDE SEQUENCE [LARGE SCALE GENOMIC DNA]</scope>
</reference>
<proteinExistence type="predicted"/>
<accession>A0A5J6TEY0</accession>
<gene>
    <name evidence="1" type="primary">41</name>
    <name evidence="1" type="ORF">PBI_YUNA_41</name>
</gene>
<name>A0A5J6TEY0_9CAUD</name>
<organism evidence="1 2">
    <name type="scientific">Mycobacterium phage Yuna</name>
    <dbReference type="NCBI Taxonomy" id="2599885"/>
    <lineage>
        <taxon>Viruses</taxon>
        <taxon>Duplodnaviria</taxon>
        <taxon>Heunggongvirae</taxon>
        <taxon>Uroviricota</taxon>
        <taxon>Caudoviricetes</taxon>
        <taxon>Weiservirinae</taxon>
        <taxon>Anayavirus</taxon>
        <taxon>Anayavirus yuna</taxon>
    </lineage>
</organism>
<sequence length="126" mass="14209">MAINTTFPMHCDRGTINGQKVPRDYMVSGAEARELAEFDDALTLQEYRTLQSVVSGGLPVVLVTRERVGSEGKVARMRRTVIIEHALVTPNAKASNRIRVRYSGFEHYVWLQDVVSIKTPDVEYLD</sequence>
<keyword evidence="2" id="KW-1185">Reference proteome</keyword>
<dbReference type="KEGG" id="vg:60325606"/>